<reference evidence="10" key="2">
    <citation type="submission" date="2017-06" db="EMBL/GenBank/DDBJ databases">
        <title>WGS assembly of Brachypodium distachyon.</title>
        <authorList>
            <consortium name="The International Brachypodium Initiative"/>
            <person name="Lucas S."/>
            <person name="Harmon-Smith M."/>
            <person name="Lail K."/>
            <person name="Tice H."/>
            <person name="Grimwood J."/>
            <person name="Bruce D."/>
            <person name="Barry K."/>
            <person name="Shu S."/>
            <person name="Lindquist E."/>
            <person name="Wang M."/>
            <person name="Pitluck S."/>
            <person name="Vogel J.P."/>
            <person name="Garvin D.F."/>
            <person name="Mockler T.C."/>
            <person name="Schmutz J."/>
            <person name="Rokhsar D."/>
            <person name="Bevan M.W."/>
        </authorList>
    </citation>
    <scope>NUCLEOTIDE SEQUENCE</scope>
    <source>
        <strain evidence="10">Bd21</strain>
    </source>
</reference>
<name>A0A0Q3II63_BRADI</name>
<evidence type="ECO:0000313" key="11">
    <source>
        <dbReference type="EnsemblPlants" id="KQK05531"/>
    </source>
</evidence>
<dbReference type="GO" id="GO:0061630">
    <property type="term" value="F:ubiquitin protein ligase activity"/>
    <property type="evidence" value="ECO:0000318"/>
    <property type="project" value="GO_Central"/>
</dbReference>
<evidence type="ECO:0000256" key="7">
    <source>
        <dbReference type="PROSITE-ProRule" id="PRU00175"/>
    </source>
</evidence>
<evidence type="ECO:0000256" key="8">
    <source>
        <dbReference type="SAM" id="MobiDB-lite"/>
    </source>
</evidence>
<evidence type="ECO:0000256" key="4">
    <source>
        <dbReference type="ARBA" id="ARBA00022771"/>
    </source>
</evidence>
<accession>A0A0Q3II63</accession>
<dbReference type="PANTHER" id="PTHR14155:SF627">
    <property type="entry name" value="OS06G0192800 PROTEIN"/>
    <property type="match status" value="1"/>
</dbReference>
<feature type="domain" description="RING-type" evidence="9">
    <location>
        <begin position="240"/>
        <end position="282"/>
    </location>
</feature>
<organism evidence="10">
    <name type="scientific">Brachypodium distachyon</name>
    <name type="common">Purple false brome</name>
    <name type="synonym">Trachynia distachya</name>
    <dbReference type="NCBI Taxonomy" id="15368"/>
    <lineage>
        <taxon>Eukaryota</taxon>
        <taxon>Viridiplantae</taxon>
        <taxon>Streptophyta</taxon>
        <taxon>Embryophyta</taxon>
        <taxon>Tracheophyta</taxon>
        <taxon>Spermatophyta</taxon>
        <taxon>Magnoliopsida</taxon>
        <taxon>Liliopsida</taxon>
        <taxon>Poales</taxon>
        <taxon>Poaceae</taxon>
        <taxon>BOP clade</taxon>
        <taxon>Pooideae</taxon>
        <taxon>Stipodae</taxon>
        <taxon>Brachypodieae</taxon>
        <taxon>Brachypodium</taxon>
    </lineage>
</organism>
<feature type="compositionally biased region" description="Acidic residues" evidence="8">
    <location>
        <begin position="10"/>
        <end position="38"/>
    </location>
</feature>
<keyword evidence="3" id="KW-0479">Metal-binding</keyword>
<dbReference type="Pfam" id="PF13923">
    <property type="entry name" value="zf-C3HC4_2"/>
    <property type="match status" value="1"/>
</dbReference>
<dbReference type="Gene3D" id="3.30.40.10">
    <property type="entry name" value="Zinc/RING finger domain, C3HC4 (zinc finger)"/>
    <property type="match status" value="1"/>
</dbReference>
<reference evidence="11" key="3">
    <citation type="submission" date="2018-08" db="UniProtKB">
        <authorList>
            <consortium name="EnsemblPlants"/>
        </authorList>
    </citation>
    <scope>IDENTIFICATION</scope>
    <source>
        <strain evidence="11">cv. Bd21</strain>
    </source>
</reference>
<dbReference type="Gramene" id="KQK05531">
    <property type="protein sequence ID" value="KQK05531"/>
    <property type="gene ID" value="BRADI_2g20612v3"/>
</dbReference>
<dbReference type="EnsemblPlants" id="KQK05531">
    <property type="protein sequence ID" value="KQK05531"/>
    <property type="gene ID" value="BRADI_2g20612v3"/>
</dbReference>
<evidence type="ECO:0000256" key="2">
    <source>
        <dbReference type="ARBA" id="ARBA00012483"/>
    </source>
</evidence>
<dbReference type="InterPro" id="IPR013083">
    <property type="entry name" value="Znf_RING/FYVE/PHD"/>
</dbReference>
<dbReference type="AlphaFoldDB" id="A0A0Q3II63"/>
<evidence type="ECO:0000256" key="6">
    <source>
        <dbReference type="ARBA" id="ARBA00024209"/>
    </source>
</evidence>
<dbReference type="EC" id="2.3.2.27" evidence="2"/>
<evidence type="ECO:0000256" key="3">
    <source>
        <dbReference type="ARBA" id="ARBA00022723"/>
    </source>
</evidence>
<dbReference type="SUPFAM" id="SSF57850">
    <property type="entry name" value="RING/U-box"/>
    <property type="match status" value="1"/>
</dbReference>
<evidence type="ECO:0000313" key="10">
    <source>
        <dbReference type="EMBL" id="KQK05531.1"/>
    </source>
</evidence>
<evidence type="ECO:0000256" key="1">
    <source>
        <dbReference type="ARBA" id="ARBA00000900"/>
    </source>
</evidence>
<sequence>MDSLKGDLNGFDDYEYDDGDSESDAAEVYDSESDDGEVDVPLKVDHSHPHAAMARRTIRPLVRRFSVLYGLFHERALRFAMAANTAGCLRVHYAEHEEEQGEQQRSTILLLNRYTVFDVELGDLVPRRRGGSAALGPLVYPAVNAGPLQELWASWAANVRVPPRAARIHLLADIAILPRRCYTPALMHLVCCSRTLLGRMMAEPWRGYHVAMELQLPEPVVLRRPCQDEGKEKEKGKEKCPVCLEELESGLVRWPGCLQPHVFHGECLELSLKESDKCPVCRRRLADPIYG</sequence>
<dbReference type="InParanoid" id="A0A0Q3II63"/>
<gene>
    <name evidence="10" type="ORF">BRADI_2g20612v3</name>
</gene>
<proteinExistence type="inferred from homology"/>
<dbReference type="InterPro" id="IPR053238">
    <property type="entry name" value="RING-H2_zinc_finger"/>
</dbReference>
<comment type="catalytic activity">
    <reaction evidence="1">
        <text>S-ubiquitinyl-[E2 ubiquitin-conjugating enzyme]-L-cysteine + [acceptor protein]-L-lysine = [E2 ubiquitin-conjugating enzyme]-L-cysteine + N(6)-ubiquitinyl-[acceptor protein]-L-lysine.</text>
        <dbReference type="EC" id="2.3.2.27"/>
    </reaction>
</comment>
<dbReference type="GO" id="GO:0016020">
    <property type="term" value="C:membrane"/>
    <property type="evidence" value="ECO:0000318"/>
    <property type="project" value="GO_Central"/>
</dbReference>
<dbReference type="GO" id="GO:0008270">
    <property type="term" value="F:zinc ion binding"/>
    <property type="evidence" value="ECO:0007669"/>
    <property type="project" value="UniProtKB-KW"/>
</dbReference>
<feature type="region of interest" description="Disordered" evidence="8">
    <location>
        <begin position="1"/>
        <end position="46"/>
    </location>
</feature>
<dbReference type="InterPro" id="IPR001841">
    <property type="entry name" value="Znf_RING"/>
</dbReference>
<keyword evidence="5" id="KW-0862">Zinc</keyword>
<dbReference type="STRING" id="15368.A0A0Q3II63"/>
<evidence type="ECO:0000259" key="9">
    <source>
        <dbReference type="PROSITE" id="PS50089"/>
    </source>
</evidence>
<dbReference type="PROSITE" id="PS50089">
    <property type="entry name" value="ZF_RING_2"/>
    <property type="match status" value="1"/>
</dbReference>
<reference evidence="10 11" key="1">
    <citation type="journal article" date="2010" name="Nature">
        <title>Genome sequencing and analysis of the model grass Brachypodium distachyon.</title>
        <authorList>
            <consortium name="International Brachypodium Initiative"/>
        </authorList>
    </citation>
    <scope>NUCLEOTIDE SEQUENCE [LARGE SCALE GENOMIC DNA]</scope>
    <source>
        <strain evidence="10 11">Bd21</strain>
    </source>
</reference>
<dbReference type="EMBL" id="CM000881">
    <property type="protein sequence ID" value="KQK05531.1"/>
    <property type="molecule type" value="Genomic_DNA"/>
</dbReference>
<protein>
    <recommendedName>
        <fullName evidence="2">RING-type E3 ubiquitin transferase</fullName>
        <ecNumber evidence="2">2.3.2.27</ecNumber>
    </recommendedName>
</protein>
<dbReference type="OrthoDB" id="620960at2759"/>
<evidence type="ECO:0000256" key="5">
    <source>
        <dbReference type="ARBA" id="ARBA00022833"/>
    </source>
</evidence>
<dbReference type="GO" id="GO:0006511">
    <property type="term" value="P:ubiquitin-dependent protein catabolic process"/>
    <property type="evidence" value="ECO:0000318"/>
    <property type="project" value="GO_Central"/>
</dbReference>
<dbReference type="Proteomes" id="UP000008810">
    <property type="component" value="Chromosome 2"/>
</dbReference>
<keyword evidence="12" id="KW-1185">Reference proteome</keyword>
<comment type="similarity">
    <text evidence="6">Belongs to the RING-type zinc finger family. ATL subfamily.</text>
</comment>
<dbReference type="PANTHER" id="PTHR14155">
    <property type="entry name" value="RING FINGER DOMAIN-CONTAINING"/>
    <property type="match status" value="1"/>
</dbReference>
<evidence type="ECO:0000313" key="12">
    <source>
        <dbReference type="Proteomes" id="UP000008810"/>
    </source>
</evidence>
<keyword evidence="4 7" id="KW-0863">Zinc-finger</keyword>